<keyword evidence="4" id="KW-0187">Copper transport</keyword>
<comment type="similarity">
    <text evidence="4">Belongs to the copper transporter (Ctr) (TC 1.A.56) family. SLC31A subfamily.</text>
</comment>
<keyword evidence="4" id="KW-0406">Ion transport</keyword>
<organism evidence="6 7">
    <name type="scientific">Anthostomella pinea</name>
    <dbReference type="NCBI Taxonomy" id="933095"/>
    <lineage>
        <taxon>Eukaryota</taxon>
        <taxon>Fungi</taxon>
        <taxon>Dikarya</taxon>
        <taxon>Ascomycota</taxon>
        <taxon>Pezizomycotina</taxon>
        <taxon>Sordariomycetes</taxon>
        <taxon>Xylariomycetidae</taxon>
        <taxon>Xylariales</taxon>
        <taxon>Xylariaceae</taxon>
        <taxon>Anthostomella</taxon>
    </lineage>
</organism>
<evidence type="ECO:0000313" key="6">
    <source>
        <dbReference type="EMBL" id="CAJ2513732.1"/>
    </source>
</evidence>
<comment type="caution">
    <text evidence="6">The sequence shown here is derived from an EMBL/GenBank/DDBJ whole genome shotgun (WGS) entry which is preliminary data.</text>
</comment>
<accession>A0AAI8VZ46</accession>
<evidence type="ECO:0000256" key="2">
    <source>
        <dbReference type="ARBA" id="ARBA00022989"/>
    </source>
</evidence>
<evidence type="ECO:0000256" key="4">
    <source>
        <dbReference type="RuleBase" id="RU367022"/>
    </source>
</evidence>
<dbReference type="PANTHER" id="PTHR12483:SF120">
    <property type="entry name" value="HIGH-AFFINITY COPPER TRANSPORTER CTRA2"/>
    <property type="match status" value="1"/>
</dbReference>
<keyword evidence="7" id="KW-1185">Reference proteome</keyword>
<sequence length="202" mass="21616">MSMATTTAMTDMSGMTMTTSSAMSSSTGDMGGMDMSSSTMTTMSSSDMAMVFFQSTLTPLYSMAWTPGGTGSYAGTCIFLIALALTHRVLIALRNMFFNARTQHHHQNPTKIESSSDMDGYPMEAAPEAVGRQLRSEWNSHPFRVATEATRAVFEVVIGGIGYLLMLAVMTMNVGYFLSVLGGIFLGALVAGRFGGVDANHH</sequence>
<feature type="transmembrane region" description="Helical" evidence="4">
    <location>
        <begin position="72"/>
        <end position="91"/>
    </location>
</feature>
<feature type="transmembrane region" description="Helical" evidence="4">
    <location>
        <begin position="152"/>
        <end position="170"/>
    </location>
</feature>
<gene>
    <name evidence="6" type="ORF">KHLLAP_LOCUS14200</name>
</gene>
<evidence type="ECO:0000256" key="1">
    <source>
        <dbReference type="ARBA" id="ARBA00022692"/>
    </source>
</evidence>
<keyword evidence="1 4" id="KW-0812">Transmembrane</keyword>
<feature type="transmembrane region" description="Helical" evidence="4">
    <location>
        <begin position="176"/>
        <end position="196"/>
    </location>
</feature>
<keyword evidence="4" id="KW-0813">Transport</keyword>
<evidence type="ECO:0000313" key="7">
    <source>
        <dbReference type="Proteomes" id="UP001295740"/>
    </source>
</evidence>
<name>A0AAI8VZ46_9PEZI</name>
<dbReference type="EMBL" id="CAUWAG010000020">
    <property type="protein sequence ID" value="CAJ2513732.1"/>
    <property type="molecule type" value="Genomic_DNA"/>
</dbReference>
<dbReference type="Proteomes" id="UP001295740">
    <property type="component" value="Unassembled WGS sequence"/>
</dbReference>
<comment type="subcellular location">
    <subcellularLocation>
        <location evidence="4">Membrane</location>
        <topology evidence="4">Multi-pass membrane protein</topology>
    </subcellularLocation>
</comment>
<keyword evidence="4" id="KW-0186">Copper</keyword>
<reference evidence="6" key="1">
    <citation type="submission" date="2023-10" db="EMBL/GenBank/DDBJ databases">
        <authorList>
            <person name="Hackl T."/>
        </authorList>
    </citation>
    <scope>NUCLEOTIDE SEQUENCE</scope>
</reference>
<keyword evidence="3 4" id="KW-0472">Membrane</keyword>
<evidence type="ECO:0000256" key="5">
    <source>
        <dbReference type="SAM" id="MobiDB-lite"/>
    </source>
</evidence>
<evidence type="ECO:0000256" key="3">
    <source>
        <dbReference type="ARBA" id="ARBA00023136"/>
    </source>
</evidence>
<keyword evidence="2 4" id="KW-1133">Transmembrane helix</keyword>
<dbReference type="PANTHER" id="PTHR12483">
    <property type="entry name" value="SOLUTE CARRIER FAMILY 31 COPPER TRANSPORTERS"/>
    <property type="match status" value="1"/>
</dbReference>
<proteinExistence type="inferred from homology"/>
<dbReference type="AlphaFoldDB" id="A0AAI8VZ46"/>
<dbReference type="GO" id="GO:0005375">
    <property type="term" value="F:copper ion transmembrane transporter activity"/>
    <property type="evidence" value="ECO:0007669"/>
    <property type="project" value="UniProtKB-UniRule"/>
</dbReference>
<dbReference type="Pfam" id="PF04145">
    <property type="entry name" value="Ctr"/>
    <property type="match status" value="1"/>
</dbReference>
<dbReference type="GO" id="GO:0005886">
    <property type="term" value="C:plasma membrane"/>
    <property type="evidence" value="ECO:0007669"/>
    <property type="project" value="TreeGrafter"/>
</dbReference>
<feature type="region of interest" description="Disordered" evidence="5">
    <location>
        <begin position="17"/>
        <end position="40"/>
    </location>
</feature>
<protein>
    <recommendedName>
        <fullName evidence="4">Copper transport protein</fullName>
    </recommendedName>
</protein>
<dbReference type="InterPro" id="IPR007274">
    <property type="entry name" value="Cop_transporter"/>
</dbReference>